<dbReference type="SMART" id="SM00066">
    <property type="entry name" value="GAL4"/>
    <property type="match status" value="1"/>
</dbReference>
<dbReference type="CDD" id="cd00067">
    <property type="entry name" value="GAL4"/>
    <property type="match status" value="1"/>
</dbReference>
<dbReference type="GO" id="GO:0009893">
    <property type="term" value="P:positive regulation of metabolic process"/>
    <property type="evidence" value="ECO:0007669"/>
    <property type="project" value="UniProtKB-ARBA"/>
</dbReference>
<dbReference type="AlphaFoldDB" id="A0A5N6U4W6"/>
<accession>A0A5N6U4W6</accession>
<dbReference type="PROSITE" id="PS50048">
    <property type="entry name" value="ZN2_CY6_FUNGAL_2"/>
    <property type="match status" value="1"/>
</dbReference>
<protein>
    <recommendedName>
        <fullName evidence="5">Zn(2)-C6 fungal-type domain-containing protein</fullName>
    </recommendedName>
</protein>
<dbReference type="PANTHER" id="PTHR38111">
    <property type="entry name" value="ZN(2)-C6 FUNGAL-TYPE DOMAIN-CONTAINING PROTEIN-RELATED"/>
    <property type="match status" value="1"/>
</dbReference>
<feature type="domain" description="Zn(2)-C6 fungal-type" evidence="5">
    <location>
        <begin position="9"/>
        <end position="37"/>
    </location>
</feature>
<dbReference type="Pfam" id="PF11951">
    <property type="entry name" value="Fungal_trans_2"/>
    <property type="match status" value="1"/>
</dbReference>
<evidence type="ECO:0000256" key="4">
    <source>
        <dbReference type="ARBA" id="ARBA00023242"/>
    </source>
</evidence>
<dbReference type="Proteomes" id="UP000325780">
    <property type="component" value="Unassembled WGS sequence"/>
</dbReference>
<keyword evidence="7" id="KW-1185">Reference proteome</keyword>
<dbReference type="OrthoDB" id="5429770at2759"/>
<name>A0A5N6U4W6_ASPAV</name>
<proteinExistence type="predicted"/>
<dbReference type="Pfam" id="PF00172">
    <property type="entry name" value="Zn_clus"/>
    <property type="match status" value="1"/>
</dbReference>
<dbReference type="SUPFAM" id="SSF57701">
    <property type="entry name" value="Zn2/Cys6 DNA-binding domain"/>
    <property type="match status" value="1"/>
</dbReference>
<dbReference type="InterPro" id="IPR036864">
    <property type="entry name" value="Zn2-C6_fun-type_DNA-bd_sf"/>
</dbReference>
<dbReference type="InterPro" id="IPR053178">
    <property type="entry name" value="Osmoadaptation_assoc"/>
</dbReference>
<organism evidence="6 7">
    <name type="scientific">Aspergillus avenaceus</name>
    <dbReference type="NCBI Taxonomy" id="36643"/>
    <lineage>
        <taxon>Eukaryota</taxon>
        <taxon>Fungi</taxon>
        <taxon>Dikarya</taxon>
        <taxon>Ascomycota</taxon>
        <taxon>Pezizomycotina</taxon>
        <taxon>Eurotiomycetes</taxon>
        <taxon>Eurotiomycetidae</taxon>
        <taxon>Eurotiales</taxon>
        <taxon>Aspergillaceae</taxon>
        <taxon>Aspergillus</taxon>
        <taxon>Aspergillus subgen. Circumdati</taxon>
    </lineage>
</organism>
<dbReference type="PANTHER" id="PTHR38111:SF6">
    <property type="entry name" value="FINGER DOMAIN PROTEIN, PUTATIVE (AFU_ORTHOLOGUE AFUA_8G01940)-RELATED"/>
    <property type="match status" value="1"/>
</dbReference>
<dbReference type="InterPro" id="IPR001138">
    <property type="entry name" value="Zn2Cys6_DnaBD"/>
</dbReference>
<gene>
    <name evidence="6" type="ORF">BDV25DRAFT_149523</name>
</gene>
<dbReference type="InterPro" id="IPR021858">
    <property type="entry name" value="Fun_TF"/>
</dbReference>
<dbReference type="EMBL" id="ML742039">
    <property type="protein sequence ID" value="KAE8153459.1"/>
    <property type="molecule type" value="Genomic_DNA"/>
</dbReference>
<sequence>MVGVPKIIRCDNCRRRKKKCDIKTPACTACVQSGRKCPGYSKPWKFVDENPTLILQYQKKKYLLEESDLDADAAIDANKALIPTVSSDLFGDQPMIVRGLILWPLISVQDHHAANLVELLENPRSQGVFPLTAHGSFYHLIPGRLGQNDALDSAIACLCGIYRDLLAGNRQTTAKTMRQYSKSLRGLRLYLDDPDRCFQSETICAAIVLQLCELMTNSENGQWNQLSHGTKALIQNSDVRRFQHPFERGMLESQRAFFILQAMRLRQPCFLAESPWRDLLQQPEGPSIPETTGLALRSRLCDWLVDIPLLLQEASTVLHNTSKSKSTSKSKDQYKEDPENTEINEILHRVISMRDQIETWYQNNIIPIIQSPAPDGVAPLRPCAEYPHLLFGVLDCVVNTTLIVLEDLIDVFPDVSGVSGVSQGIRSMEGKRVVLGRRQRTILNGLEYVKRVSPLAAKPLEVGMNRLQAFNPRHFNPTE</sequence>
<dbReference type="GO" id="GO:0008270">
    <property type="term" value="F:zinc ion binding"/>
    <property type="evidence" value="ECO:0007669"/>
    <property type="project" value="InterPro"/>
</dbReference>
<evidence type="ECO:0000256" key="1">
    <source>
        <dbReference type="ARBA" id="ARBA00023015"/>
    </source>
</evidence>
<keyword evidence="2" id="KW-0238">DNA-binding</keyword>
<dbReference type="GO" id="GO:0003677">
    <property type="term" value="F:DNA binding"/>
    <property type="evidence" value="ECO:0007669"/>
    <property type="project" value="UniProtKB-KW"/>
</dbReference>
<evidence type="ECO:0000256" key="2">
    <source>
        <dbReference type="ARBA" id="ARBA00023125"/>
    </source>
</evidence>
<evidence type="ECO:0000313" key="7">
    <source>
        <dbReference type="Proteomes" id="UP000325780"/>
    </source>
</evidence>
<keyword evidence="4" id="KW-0539">Nucleus</keyword>
<keyword evidence="3" id="KW-0804">Transcription</keyword>
<dbReference type="GO" id="GO:0000981">
    <property type="term" value="F:DNA-binding transcription factor activity, RNA polymerase II-specific"/>
    <property type="evidence" value="ECO:0007669"/>
    <property type="project" value="InterPro"/>
</dbReference>
<evidence type="ECO:0000256" key="3">
    <source>
        <dbReference type="ARBA" id="ARBA00023163"/>
    </source>
</evidence>
<evidence type="ECO:0000259" key="5">
    <source>
        <dbReference type="PROSITE" id="PS50048"/>
    </source>
</evidence>
<reference evidence="6 7" key="1">
    <citation type="submission" date="2019-04" db="EMBL/GenBank/DDBJ databases">
        <title>Friends and foes A comparative genomics study of 23 Aspergillus species from section Flavi.</title>
        <authorList>
            <consortium name="DOE Joint Genome Institute"/>
            <person name="Kjaerbolling I."/>
            <person name="Vesth T."/>
            <person name="Frisvad J.C."/>
            <person name="Nybo J.L."/>
            <person name="Theobald S."/>
            <person name="Kildgaard S."/>
            <person name="Isbrandt T."/>
            <person name="Kuo A."/>
            <person name="Sato A."/>
            <person name="Lyhne E.K."/>
            <person name="Kogle M.E."/>
            <person name="Wiebenga A."/>
            <person name="Kun R.S."/>
            <person name="Lubbers R.J."/>
            <person name="Makela M.R."/>
            <person name="Barry K."/>
            <person name="Chovatia M."/>
            <person name="Clum A."/>
            <person name="Daum C."/>
            <person name="Haridas S."/>
            <person name="He G."/>
            <person name="LaButti K."/>
            <person name="Lipzen A."/>
            <person name="Mondo S."/>
            <person name="Riley R."/>
            <person name="Salamov A."/>
            <person name="Simmons B.A."/>
            <person name="Magnuson J.K."/>
            <person name="Henrissat B."/>
            <person name="Mortensen U.H."/>
            <person name="Larsen T.O."/>
            <person name="Devries R.P."/>
            <person name="Grigoriev I.V."/>
            <person name="Machida M."/>
            <person name="Baker S.E."/>
            <person name="Andersen M.R."/>
        </authorList>
    </citation>
    <scope>NUCLEOTIDE SEQUENCE [LARGE SCALE GENOMIC DNA]</scope>
    <source>
        <strain evidence="6 7">IBT 18842</strain>
    </source>
</reference>
<dbReference type="Gene3D" id="4.10.240.10">
    <property type="entry name" value="Zn(2)-C6 fungal-type DNA-binding domain"/>
    <property type="match status" value="1"/>
</dbReference>
<keyword evidence="1" id="KW-0805">Transcription regulation</keyword>
<evidence type="ECO:0000313" key="6">
    <source>
        <dbReference type="EMBL" id="KAE8153459.1"/>
    </source>
</evidence>